<feature type="region of interest" description="Disordered" evidence="6">
    <location>
        <begin position="1"/>
        <end position="56"/>
    </location>
</feature>
<dbReference type="Pfam" id="PF04979">
    <property type="entry name" value="IPP-2"/>
    <property type="match status" value="1"/>
</dbReference>
<keyword evidence="3 7" id="KW-0812">Transmembrane</keyword>
<comment type="subcellular location">
    <subcellularLocation>
        <location evidence="1">Membrane</location>
        <topology evidence="1">Multi-pass membrane protein</topology>
    </subcellularLocation>
</comment>
<evidence type="ECO:0000256" key="6">
    <source>
        <dbReference type="SAM" id="MobiDB-lite"/>
    </source>
</evidence>
<dbReference type="PRINTS" id="PR00447">
    <property type="entry name" value="NATRESASSCMP"/>
</dbReference>
<reference evidence="8" key="1">
    <citation type="journal article" date="2018" name="Nat. Genet.">
        <title>Extensive intraspecific gene order and gene structural variations between Mo17 and other maize genomes.</title>
        <authorList>
            <person name="Sun S."/>
            <person name="Zhou Y."/>
            <person name="Chen J."/>
            <person name="Shi J."/>
            <person name="Zhao H."/>
            <person name="Zhao H."/>
            <person name="Song W."/>
            <person name="Zhang M."/>
            <person name="Cui Y."/>
            <person name="Dong X."/>
            <person name="Liu H."/>
            <person name="Ma X."/>
            <person name="Jiao Y."/>
            <person name="Wang B."/>
            <person name="Wei X."/>
            <person name="Stein J.C."/>
            <person name="Glaubitz J.C."/>
            <person name="Lu F."/>
            <person name="Yu G."/>
            <person name="Liang C."/>
            <person name="Fengler K."/>
            <person name="Li B."/>
            <person name="Rafalski A."/>
            <person name="Schnable P.S."/>
            <person name="Ware D.H."/>
            <person name="Buckler E.S."/>
            <person name="Lai J."/>
        </authorList>
    </citation>
    <scope>NUCLEOTIDE SEQUENCE [LARGE SCALE GENOMIC DNA]</scope>
    <source>
        <tissue evidence="8">Seedling</tissue>
    </source>
</reference>
<organism evidence="8">
    <name type="scientific">Zea mays</name>
    <name type="common">Maize</name>
    <dbReference type="NCBI Taxonomy" id="4577"/>
    <lineage>
        <taxon>Eukaryota</taxon>
        <taxon>Viridiplantae</taxon>
        <taxon>Streptophyta</taxon>
        <taxon>Embryophyta</taxon>
        <taxon>Tracheophyta</taxon>
        <taxon>Spermatophyta</taxon>
        <taxon>Magnoliopsida</taxon>
        <taxon>Liliopsida</taxon>
        <taxon>Poales</taxon>
        <taxon>Poaceae</taxon>
        <taxon>PACMAD clade</taxon>
        <taxon>Panicoideae</taxon>
        <taxon>Andropogonodae</taxon>
        <taxon>Andropogoneae</taxon>
        <taxon>Tripsacinae</taxon>
        <taxon>Zea</taxon>
    </lineage>
</organism>
<evidence type="ECO:0000256" key="3">
    <source>
        <dbReference type="ARBA" id="ARBA00022692"/>
    </source>
</evidence>
<comment type="similarity">
    <text evidence="2">Belongs to the NRAMP (TC 2.A.55) family.</text>
</comment>
<dbReference type="GO" id="GO:0009966">
    <property type="term" value="P:regulation of signal transduction"/>
    <property type="evidence" value="ECO:0007669"/>
    <property type="project" value="InterPro"/>
</dbReference>
<evidence type="ECO:0000256" key="7">
    <source>
        <dbReference type="SAM" id="Phobius"/>
    </source>
</evidence>
<evidence type="ECO:0000256" key="2">
    <source>
        <dbReference type="ARBA" id="ARBA00009965"/>
    </source>
</evidence>
<evidence type="ECO:0000256" key="4">
    <source>
        <dbReference type="ARBA" id="ARBA00022989"/>
    </source>
</evidence>
<dbReference type="GO" id="GO:0046873">
    <property type="term" value="F:metal ion transmembrane transporter activity"/>
    <property type="evidence" value="ECO:0007669"/>
    <property type="project" value="InterPro"/>
</dbReference>
<accession>A0A3L6DGI9</accession>
<dbReference type="EMBL" id="NCVQ01000010">
    <property type="protein sequence ID" value="PWZ07684.1"/>
    <property type="molecule type" value="Genomic_DNA"/>
</dbReference>
<protein>
    <submittedName>
        <fullName evidence="8">Metal transporter Nramp1</fullName>
    </submittedName>
</protein>
<evidence type="ECO:0000313" key="8">
    <source>
        <dbReference type="EMBL" id="PWZ07684.1"/>
    </source>
</evidence>
<feature type="transmembrane region" description="Helical" evidence="7">
    <location>
        <begin position="413"/>
        <end position="434"/>
    </location>
</feature>
<dbReference type="AlphaFoldDB" id="A0A3L6DGI9"/>
<keyword evidence="4 7" id="KW-1133">Transmembrane helix</keyword>
<name>A0A3L6DGI9_MAIZE</name>
<dbReference type="PANTHER" id="PTHR11706:SF41">
    <property type="entry name" value="METAL TRANSPORTER NRAMP1"/>
    <property type="match status" value="1"/>
</dbReference>
<dbReference type="GO" id="GO:0004864">
    <property type="term" value="F:protein phosphatase inhibitor activity"/>
    <property type="evidence" value="ECO:0007669"/>
    <property type="project" value="InterPro"/>
</dbReference>
<feature type="transmembrane region" description="Helical" evidence="7">
    <location>
        <begin position="352"/>
        <end position="374"/>
    </location>
</feature>
<dbReference type="GO" id="GO:0016020">
    <property type="term" value="C:membrane"/>
    <property type="evidence" value="ECO:0007669"/>
    <property type="project" value="UniProtKB-SubCell"/>
</dbReference>
<sequence>MKAREPKKARGHVKWNEENLNDIESNKPEREKITEPKTPYGAMLDEDEGPVSPLHLSESSVDKSAHADAIKTALAEAVSSGKIFDRNSWDTTFVIPHECHDTVDSDILTKGDNNPGDDRVLYAHGQLWLQRQHIIGRAVGYLPYAGWLTIVMTEKPVLKCFCVGLSLLQVIGGSVTVSANWCTGAAGGSIQGMTLKVGWMNNPSRARAALPSSAAPGGLRARFAAALEAVRGAPPATRPEKMLVVFSCGVGVDIARGLAEGFEAVEANLLEEFISESDEENEHGLAVVSLGSSEELRNFRAFERLMSWRVLERFCFHQTSRWTRHNLFLHSALVLSRNTPSSVRGINDACRFFLLESGVVMFVALLINICIISVSGTVCNSSNVSPDDSAKCSDITLDSSSFLLRNVLGNNSAVVYGVALLACGISSSITGTYAGQYIMQGFLDIKMRQWLRNLMTRNIAIVPSLIVAIIGRCQCWIQIPLKNRGGQAEEKVVAREEHPLSSKAGVREAA</sequence>
<evidence type="ECO:0000256" key="5">
    <source>
        <dbReference type="ARBA" id="ARBA00023136"/>
    </source>
</evidence>
<dbReference type="InterPro" id="IPR007062">
    <property type="entry name" value="PPI-2"/>
</dbReference>
<gene>
    <name evidence="8" type="primary">NRAMP1_0</name>
    <name evidence="8" type="ORF">Zm00014a_042542</name>
</gene>
<dbReference type="PANTHER" id="PTHR11706">
    <property type="entry name" value="SOLUTE CARRIER PROTEIN FAMILY 11 MEMBER"/>
    <property type="match status" value="1"/>
</dbReference>
<dbReference type="Pfam" id="PF01566">
    <property type="entry name" value="Nramp"/>
    <property type="match status" value="1"/>
</dbReference>
<feature type="compositionally biased region" description="Basic and acidic residues" evidence="6">
    <location>
        <begin position="24"/>
        <end position="35"/>
    </location>
</feature>
<evidence type="ECO:0000256" key="1">
    <source>
        <dbReference type="ARBA" id="ARBA00004141"/>
    </source>
</evidence>
<keyword evidence="5 7" id="KW-0472">Membrane</keyword>
<dbReference type="Proteomes" id="UP000251960">
    <property type="component" value="Chromosome 9"/>
</dbReference>
<dbReference type="InterPro" id="IPR001046">
    <property type="entry name" value="NRAMP_fam"/>
</dbReference>
<comment type="caution">
    <text evidence="8">The sequence shown here is derived from an EMBL/GenBank/DDBJ whole genome shotgun (WGS) entry which is preliminary data.</text>
</comment>
<proteinExistence type="inferred from homology"/>
<feature type="transmembrane region" description="Helical" evidence="7">
    <location>
        <begin position="454"/>
        <end position="471"/>
    </location>
</feature>